<organism evidence="1">
    <name type="scientific">uncultured Aureispira sp</name>
    <dbReference type="NCBI Taxonomy" id="1331704"/>
    <lineage>
        <taxon>Bacteria</taxon>
        <taxon>Pseudomonadati</taxon>
        <taxon>Bacteroidota</taxon>
        <taxon>Saprospiria</taxon>
        <taxon>Saprospirales</taxon>
        <taxon>Saprospiraceae</taxon>
        <taxon>Aureispira</taxon>
        <taxon>environmental samples</taxon>
    </lineage>
</organism>
<proteinExistence type="predicted"/>
<dbReference type="AlphaFoldDB" id="A0A6S6UGQ8"/>
<accession>A0A6S6UGQ8</accession>
<protein>
    <submittedName>
        <fullName evidence="1">Uncharacterized protein</fullName>
    </submittedName>
</protein>
<sequence>MGTPKESVRKNIQVACNALAADTENSKEAARWREVLINFF</sequence>
<reference evidence="1" key="1">
    <citation type="submission" date="2020-01" db="EMBL/GenBank/DDBJ databases">
        <authorList>
            <person name="Meier V. D."/>
            <person name="Meier V D."/>
        </authorList>
    </citation>
    <scope>NUCLEOTIDE SEQUENCE</scope>
    <source>
        <strain evidence="1">HLG_WM_MAG_10</strain>
    </source>
</reference>
<name>A0A6S6UGQ8_9BACT</name>
<evidence type="ECO:0000313" key="1">
    <source>
        <dbReference type="EMBL" id="CAA6829841.1"/>
    </source>
</evidence>
<gene>
    <name evidence="1" type="ORF">HELGO_WM25676</name>
</gene>
<dbReference type="EMBL" id="CACVAQ010000522">
    <property type="protein sequence ID" value="CAA6829841.1"/>
    <property type="molecule type" value="Genomic_DNA"/>
</dbReference>